<organism evidence="1 2">
    <name type="scientific">Desulfotomaculum copahuensis</name>
    <dbReference type="NCBI Taxonomy" id="1838280"/>
    <lineage>
        <taxon>Bacteria</taxon>
        <taxon>Bacillati</taxon>
        <taxon>Bacillota</taxon>
        <taxon>Clostridia</taxon>
        <taxon>Eubacteriales</taxon>
        <taxon>Desulfotomaculaceae</taxon>
        <taxon>Desulfotomaculum</taxon>
    </lineage>
</organism>
<dbReference type="RefSeq" id="WP_066667760.1">
    <property type="nucleotide sequence ID" value="NZ_LYVF01000137.1"/>
</dbReference>
<dbReference type="Pfam" id="PF13591">
    <property type="entry name" value="MerR_2"/>
    <property type="match status" value="1"/>
</dbReference>
<reference evidence="1 2" key="1">
    <citation type="submission" date="2016-04" db="EMBL/GenBank/DDBJ databases">
        <authorList>
            <person name="Evans L.H."/>
            <person name="Alamgir A."/>
            <person name="Owens N."/>
            <person name="Weber N.D."/>
            <person name="Virtaneva K."/>
            <person name="Barbian K."/>
            <person name="Babar A."/>
            <person name="Rosenke K."/>
        </authorList>
    </citation>
    <scope>NUCLEOTIDE SEQUENCE [LARGE SCALE GENOMIC DNA]</scope>
    <source>
        <strain evidence="1 2">LMa1</strain>
    </source>
</reference>
<dbReference type="Proteomes" id="UP000078532">
    <property type="component" value="Unassembled WGS sequence"/>
</dbReference>
<keyword evidence="2" id="KW-1185">Reference proteome</keyword>
<dbReference type="OrthoDB" id="488420at2"/>
<dbReference type="STRING" id="1838280.A6M21_08975"/>
<gene>
    <name evidence="1" type="ORF">A6M21_08975</name>
</gene>
<proteinExistence type="predicted"/>
<protein>
    <recommendedName>
        <fullName evidence="3">MerR family transcriptional regulator</fullName>
    </recommendedName>
</protein>
<evidence type="ECO:0000313" key="2">
    <source>
        <dbReference type="Proteomes" id="UP000078532"/>
    </source>
</evidence>
<name>A0A1B7LF60_9FIRM</name>
<dbReference type="Gene3D" id="1.10.1660.10">
    <property type="match status" value="1"/>
</dbReference>
<dbReference type="AlphaFoldDB" id="A0A1B7LF60"/>
<comment type="caution">
    <text evidence="1">The sequence shown here is derived from an EMBL/GenBank/DDBJ whole genome shotgun (WGS) entry which is preliminary data.</text>
</comment>
<dbReference type="EMBL" id="LYVF01000137">
    <property type="protein sequence ID" value="OAT82280.1"/>
    <property type="molecule type" value="Genomic_DNA"/>
</dbReference>
<evidence type="ECO:0000313" key="1">
    <source>
        <dbReference type="EMBL" id="OAT82280.1"/>
    </source>
</evidence>
<sequence length="98" mass="11355">MEKFYIQVYRHTLLPGEEEAWVEAGSLGLHPDLLQQLAELGIVEVRRGHIPARQAARLHKLFRLRRNLGVNLAGAAIILDLLERVEKLQDEIERLQRR</sequence>
<evidence type="ECO:0008006" key="3">
    <source>
        <dbReference type="Google" id="ProtNLM"/>
    </source>
</evidence>
<accession>A0A1B7LF60</accession>